<evidence type="ECO:0000313" key="11">
    <source>
        <dbReference type="EMBL" id="SNV24721.1"/>
    </source>
</evidence>
<dbReference type="Proteomes" id="UP000242637">
    <property type="component" value="Chromosome 1"/>
</dbReference>
<dbReference type="CDD" id="cd08964">
    <property type="entry name" value="L-asparaginase_II"/>
    <property type="match status" value="1"/>
</dbReference>
<dbReference type="InterPro" id="IPR027474">
    <property type="entry name" value="L-asparaginase_N"/>
</dbReference>
<keyword evidence="3 11" id="KW-0378">Hydrolase</keyword>
<dbReference type="InterPro" id="IPR037152">
    <property type="entry name" value="L-asparaginase_N_sf"/>
</dbReference>
<protein>
    <recommendedName>
        <fullName evidence="2">asparaginase</fullName>
        <ecNumber evidence="2">3.5.1.1</ecNumber>
    </recommendedName>
</protein>
<dbReference type="PRINTS" id="PR00139">
    <property type="entry name" value="ASNGLNASE"/>
</dbReference>
<feature type="domain" description="Asparaginase/glutaminase C-terminal" evidence="10">
    <location>
        <begin position="239"/>
        <end position="336"/>
    </location>
</feature>
<feature type="domain" description="L-asparaginase N-terminal" evidence="9">
    <location>
        <begin position="11"/>
        <end position="200"/>
    </location>
</feature>
<dbReference type="PROSITE" id="PS00144">
    <property type="entry name" value="ASN_GLN_ASE_1"/>
    <property type="match status" value="1"/>
</dbReference>
<dbReference type="GO" id="GO:0004067">
    <property type="term" value="F:asparaginase activity"/>
    <property type="evidence" value="ECO:0007669"/>
    <property type="project" value="UniProtKB-UniRule"/>
</dbReference>
<keyword evidence="12" id="KW-1185">Reference proteome</keyword>
<feature type="active site" evidence="8">
    <location>
        <position position="104"/>
    </location>
</feature>
<dbReference type="RefSeq" id="WP_051277168.1">
    <property type="nucleotide sequence ID" value="NZ_LT906453.1"/>
</dbReference>
<feature type="binding site" evidence="6">
    <location>
        <begin position="104"/>
        <end position="105"/>
    </location>
    <ligand>
        <name>substrate</name>
    </ligand>
</feature>
<proteinExistence type="inferred from homology"/>
<evidence type="ECO:0000256" key="4">
    <source>
        <dbReference type="ARBA" id="ARBA00049366"/>
    </source>
</evidence>
<dbReference type="SMART" id="SM00870">
    <property type="entry name" value="Asparaginase"/>
    <property type="match status" value="1"/>
</dbReference>
<evidence type="ECO:0000256" key="2">
    <source>
        <dbReference type="ARBA" id="ARBA00012920"/>
    </source>
</evidence>
<dbReference type="PROSITE" id="PS51732">
    <property type="entry name" value="ASN_GLN_ASE_3"/>
    <property type="match status" value="1"/>
</dbReference>
<dbReference type="PANTHER" id="PTHR11707">
    <property type="entry name" value="L-ASPARAGINASE"/>
    <property type="match status" value="1"/>
</dbReference>
<evidence type="ECO:0000256" key="5">
    <source>
        <dbReference type="PIRSR" id="PIRSR001220-1"/>
    </source>
</evidence>
<dbReference type="KEGG" id="dco:SAMEA4475696_2112"/>
<dbReference type="GeneID" id="63460290"/>
<feature type="binding site" evidence="6">
    <location>
        <position position="66"/>
    </location>
    <ligand>
        <name>substrate</name>
    </ligand>
</feature>
<evidence type="ECO:0000259" key="9">
    <source>
        <dbReference type="Pfam" id="PF00710"/>
    </source>
</evidence>
<dbReference type="InterPro" id="IPR020827">
    <property type="entry name" value="Asparaginase/glutaminase_AS1"/>
</dbReference>
<dbReference type="InterPro" id="IPR027475">
    <property type="entry name" value="Asparaginase/glutaminase_AS2"/>
</dbReference>
<dbReference type="SUPFAM" id="SSF53774">
    <property type="entry name" value="Glutaminase/Asparaginase"/>
    <property type="match status" value="1"/>
</dbReference>
<dbReference type="InterPro" id="IPR006034">
    <property type="entry name" value="Asparaginase/glutaminase-like"/>
</dbReference>
<feature type="active site" evidence="7">
    <location>
        <position position="20"/>
    </location>
</feature>
<evidence type="ECO:0000313" key="12">
    <source>
        <dbReference type="Proteomes" id="UP000242637"/>
    </source>
</evidence>
<accession>A0A239VR22</accession>
<dbReference type="Gene3D" id="3.40.50.40">
    <property type="match status" value="1"/>
</dbReference>
<dbReference type="STRING" id="1121387.GCA_000429885_00480"/>
<dbReference type="InterPro" id="IPR040919">
    <property type="entry name" value="Asparaginase_C"/>
</dbReference>
<comment type="similarity">
    <text evidence="1">Belongs to the asparaginase 1 family.</text>
</comment>
<dbReference type="GO" id="GO:0006528">
    <property type="term" value="P:asparagine metabolic process"/>
    <property type="evidence" value="ECO:0007669"/>
    <property type="project" value="InterPro"/>
</dbReference>
<evidence type="ECO:0000256" key="8">
    <source>
        <dbReference type="PROSITE-ProRule" id="PRU10100"/>
    </source>
</evidence>
<dbReference type="PANTHER" id="PTHR11707:SF28">
    <property type="entry name" value="60 KDA LYSOPHOSPHOLIPASE"/>
    <property type="match status" value="1"/>
</dbReference>
<sequence length="339" mass="35288">MNIPTPQARPRVLIVATGGTIAGSSAAATGHRYTAGVLNITELTNAIGPIGNHVDLTAKQVFSIDSTEMTLADRITIAHTIHTELTHATHQGTPYNGVVVTHGTDTLEDTAFCLHHLLPAQTPIVITGAMLPADAPGADGPANLTDAITIAASPHAQGCGTLVAFAGRIHTGRDVTKRSASRIDAFTSNHGPIGETVGGHPYRLTPPPTPAGQFPITQLPYTLPRVDIAIGLPENAPTNRAIINTAPDGLIYIGPGSGNVDTANADILDQASNNGIKIVRTSRTGGGITDHNGAINDTEHNWIAGAGHPWHKARILLTLALANNPTATTTELQHLFNHS</sequence>
<evidence type="ECO:0000256" key="7">
    <source>
        <dbReference type="PROSITE-ProRule" id="PRU10099"/>
    </source>
</evidence>
<dbReference type="PROSITE" id="PS00917">
    <property type="entry name" value="ASN_GLN_ASE_2"/>
    <property type="match status" value="1"/>
</dbReference>
<reference evidence="11 12" key="1">
    <citation type="submission" date="2017-06" db="EMBL/GenBank/DDBJ databases">
        <authorList>
            <consortium name="Pathogen Informatics"/>
        </authorList>
    </citation>
    <scope>NUCLEOTIDE SEQUENCE [LARGE SCALE GENOMIC DNA]</scope>
    <source>
        <strain evidence="11 12">NCTC13039</strain>
    </source>
</reference>
<gene>
    <name evidence="11" type="primary">ansA</name>
    <name evidence="11" type="ORF">SAMEA4475696_02112</name>
</gene>
<evidence type="ECO:0000256" key="1">
    <source>
        <dbReference type="ARBA" id="ARBA00010518"/>
    </source>
</evidence>
<evidence type="ECO:0000256" key="6">
    <source>
        <dbReference type="PIRSR" id="PIRSR001220-2"/>
    </source>
</evidence>
<dbReference type="OrthoDB" id="9788068at2"/>
<dbReference type="SFLD" id="SFLDS00057">
    <property type="entry name" value="Glutaminase/Asparaginase"/>
    <property type="match status" value="1"/>
</dbReference>
<dbReference type="InterPro" id="IPR036152">
    <property type="entry name" value="Asp/glu_Ase-like_sf"/>
</dbReference>
<organism evidence="11 12">
    <name type="scientific">Dermatophilus congolensis</name>
    <dbReference type="NCBI Taxonomy" id="1863"/>
    <lineage>
        <taxon>Bacteria</taxon>
        <taxon>Bacillati</taxon>
        <taxon>Actinomycetota</taxon>
        <taxon>Actinomycetes</taxon>
        <taxon>Micrococcales</taxon>
        <taxon>Dermatophilaceae</taxon>
        <taxon>Dermatophilus</taxon>
    </lineage>
</organism>
<dbReference type="AlphaFoldDB" id="A0A239VR22"/>
<evidence type="ECO:0000256" key="3">
    <source>
        <dbReference type="ARBA" id="ARBA00022801"/>
    </source>
</evidence>
<name>A0A239VR22_9MICO</name>
<dbReference type="InterPro" id="IPR027473">
    <property type="entry name" value="L-asparaginase_C"/>
</dbReference>
<dbReference type="PIRSF" id="PIRSF001220">
    <property type="entry name" value="L-ASNase_gatD"/>
    <property type="match status" value="1"/>
</dbReference>
<dbReference type="Pfam" id="PF00710">
    <property type="entry name" value="Asparaginase"/>
    <property type="match status" value="1"/>
</dbReference>
<feature type="active site" description="O-isoaspartyl threonine intermediate" evidence="5">
    <location>
        <position position="20"/>
    </location>
</feature>
<dbReference type="EC" id="3.5.1.1" evidence="2"/>
<evidence type="ECO:0000259" key="10">
    <source>
        <dbReference type="Pfam" id="PF17763"/>
    </source>
</evidence>
<dbReference type="Gene3D" id="3.40.50.1170">
    <property type="entry name" value="L-asparaginase, N-terminal domain"/>
    <property type="match status" value="1"/>
</dbReference>
<dbReference type="FunFam" id="3.40.50.1170:FF:000001">
    <property type="entry name" value="L-asparaginase 2"/>
    <property type="match status" value="1"/>
</dbReference>
<dbReference type="InterPro" id="IPR004550">
    <property type="entry name" value="AsnASE_II"/>
</dbReference>
<comment type="catalytic activity">
    <reaction evidence="4">
        <text>L-asparagine + H2O = L-aspartate + NH4(+)</text>
        <dbReference type="Rhea" id="RHEA:21016"/>
        <dbReference type="ChEBI" id="CHEBI:15377"/>
        <dbReference type="ChEBI" id="CHEBI:28938"/>
        <dbReference type="ChEBI" id="CHEBI:29991"/>
        <dbReference type="ChEBI" id="CHEBI:58048"/>
        <dbReference type="EC" id="3.5.1.1"/>
    </reaction>
</comment>
<dbReference type="EMBL" id="LT906453">
    <property type="protein sequence ID" value="SNV24721.1"/>
    <property type="molecule type" value="Genomic_DNA"/>
</dbReference>
<dbReference type="Pfam" id="PF17763">
    <property type="entry name" value="Asparaginase_C"/>
    <property type="match status" value="1"/>
</dbReference>
<dbReference type="PIRSF" id="PIRSF500176">
    <property type="entry name" value="L_ASNase"/>
    <property type="match status" value="1"/>
</dbReference>